<dbReference type="Proteomes" id="UP000005433">
    <property type="component" value="Segment"/>
</dbReference>
<reference evidence="2 3" key="1">
    <citation type="journal article" date="2013" name="Arch. Virol.">
        <title>Characterization and whole genome sequences of the Rhodococcus bacteriophages RGL3 and RER2.</title>
        <authorList>
            <person name="Petrovski S."/>
            <person name="Seviour R.J."/>
            <person name="Tillett D."/>
        </authorList>
    </citation>
    <scope>NUCLEOTIDE SEQUENCE [LARGE SCALE GENOMIC DNA]</scope>
</reference>
<sequence>MTFILFTALFVLLTVALLAGIVTWAGTEYVLDGIFVEKRDYVLLAVAYVVLVASLSGALTVLSALI</sequence>
<proteinExistence type="predicted"/>
<accession>G9FHL6</accession>
<keyword evidence="1" id="KW-1133">Transmembrane helix</keyword>
<dbReference type="EMBL" id="JN116826">
    <property type="protein sequence ID" value="AEV52104.1"/>
    <property type="molecule type" value="Genomic_DNA"/>
</dbReference>
<keyword evidence="1" id="KW-0812">Transmembrane</keyword>
<feature type="transmembrane region" description="Helical" evidence="1">
    <location>
        <begin position="41"/>
        <end position="65"/>
    </location>
</feature>
<keyword evidence="1" id="KW-0472">Membrane</keyword>
<name>G9FHL6_9CAUD</name>
<keyword evidence="3" id="KW-1185">Reference proteome</keyword>
<organism evidence="2 3">
    <name type="scientific">Rhodococcus phage RGL3</name>
    <dbReference type="NCBI Taxonomy" id="2922221"/>
    <lineage>
        <taxon>Viruses</taxon>
        <taxon>Duplodnaviria</taxon>
        <taxon>Heunggongvirae</taxon>
        <taxon>Uroviricota</taxon>
        <taxon>Caudoviricetes</taxon>
        <taxon>Rerduovirus</taxon>
        <taxon>Rerduovirus RGL3</taxon>
    </lineage>
</organism>
<dbReference type="KEGG" id="vg:11541181"/>
<evidence type="ECO:0000313" key="3">
    <source>
        <dbReference type="Proteomes" id="UP000005433"/>
    </source>
</evidence>
<dbReference type="RefSeq" id="YP_005086982.1">
    <property type="nucleotide sequence ID" value="NC_016650.1"/>
</dbReference>
<protein>
    <submittedName>
        <fullName evidence="2">Putative membrane protein</fullName>
    </submittedName>
</protein>
<evidence type="ECO:0000313" key="2">
    <source>
        <dbReference type="EMBL" id="AEV52104.1"/>
    </source>
</evidence>
<dbReference type="GeneID" id="11541181"/>
<evidence type="ECO:0000256" key="1">
    <source>
        <dbReference type="SAM" id="Phobius"/>
    </source>
</evidence>